<gene>
    <name evidence="1" type="primary">SHE4_2</name>
    <name evidence="1" type="ORF">LTR37_021039</name>
</gene>
<protein>
    <submittedName>
        <fullName evidence="1">SWI5-dependent HO expression protein 4</fullName>
    </submittedName>
</protein>
<accession>A0ACC3MAS2</accession>
<organism evidence="1 2">
    <name type="scientific">Vermiconidia calcicola</name>
    <dbReference type="NCBI Taxonomy" id="1690605"/>
    <lineage>
        <taxon>Eukaryota</taxon>
        <taxon>Fungi</taxon>
        <taxon>Dikarya</taxon>
        <taxon>Ascomycota</taxon>
        <taxon>Pezizomycotina</taxon>
        <taxon>Dothideomycetes</taxon>
        <taxon>Dothideomycetidae</taxon>
        <taxon>Mycosphaerellales</taxon>
        <taxon>Extremaceae</taxon>
        <taxon>Vermiconidia</taxon>
    </lineage>
</organism>
<keyword evidence="2" id="KW-1185">Reference proteome</keyword>
<name>A0ACC3MAS2_9PEZI</name>
<proteinExistence type="predicted"/>
<comment type="caution">
    <text evidence="1">The sequence shown here is derived from an EMBL/GenBank/DDBJ whole genome shotgun (WGS) entry which is preliminary data.</text>
</comment>
<reference evidence="1" key="1">
    <citation type="submission" date="2023-07" db="EMBL/GenBank/DDBJ databases">
        <title>Black Yeasts Isolated from many extreme environments.</title>
        <authorList>
            <person name="Coleine C."/>
            <person name="Stajich J.E."/>
            <person name="Selbmann L."/>
        </authorList>
    </citation>
    <scope>NUCLEOTIDE SEQUENCE</scope>
    <source>
        <strain evidence="1">CCFEE 5714</strain>
    </source>
</reference>
<sequence length="838" mass="90924">MTCVDDLPKRPHCQASSTLTSCELLPTVTDRIDSLIAKADEAIKANEFQKASEALREASYLDSNNDAVKQRWKVLQESEGGRGAVELLRKYLGSQNPEEGQKALQSLEAKQLQTKDAVQAGELLLGSSNSPELLDTLTGALLQRNVDARKLVVSRLSKNATQIFDLLFDRGEVSFNILASVPLENSLWQTTDQQATAQRDVFRLSVATLIKAGAEHLERVMRCLARLLSLAPHNVAELVDEDVVDAILTCLDIRLAPALRSQAMLATSKLLEATKERGEELFSQFITGRAGKQTNDDLIMVFSAAASVFPVIPAVAARLFLIDGFVQQLVPNLERNSEDAAAGKRKSHTLETAALELLSAACVDKPCREAIDRYCSGWLEHLSEERGGTHKALAALVLAKISAESSEEVTSKLEQLVLSEDPEAVQAIEGLAYTSLQAKTKEEIARNDKLLQRLVKSLTEHQKAMFGCLTVFANLTAYRPSLSEEQKKMSQLKAYANSEKPTPEDPLDDDAHVTDRCRRVLDADVVPALVACCKQTASPTSVALAVRVLLALAQQQKHRAEMAQQGAVKLLLQIRDRIANTDKATAEAAAIGRNAAHALARLLISINPSHIFSSGLSASAAVSAVVPLLSQDEDSEQRNLLPTFEALLALTNLASMEDNSIRDLQLRLVWSYLEDTLLFSPNVLVQRASVELVCNLMASPTCVAKFVGDGSKREGTRMQILLALADVEDTATRRAAGGALAMLTEWDAAVTAILDYQARTGPKGVKVLLALCADEAEDIKHRGFVCVSNIVNAPGNVGKKGIEKVREQGGVEVLQGALKQTKSRDVVTIGVEVLKKIM</sequence>
<evidence type="ECO:0000313" key="1">
    <source>
        <dbReference type="EMBL" id="KAK3680811.1"/>
    </source>
</evidence>
<dbReference type="EMBL" id="JAUTXU010000421">
    <property type="protein sequence ID" value="KAK3680811.1"/>
    <property type="molecule type" value="Genomic_DNA"/>
</dbReference>
<dbReference type="Proteomes" id="UP001281147">
    <property type="component" value="Unassembled WGS sequence"/>
</dbReference>
<evidence type="ECO:0000313" key="2">
    <source>
        <dbReference type="Proteomes" id="UP001281147"/>
    </source>
</evidence>